<dbReference type="GO" id="GO:0008360">
    <property type="term" value="P:regulation of cell shape"/>
    <property type="evidence" value="ECO:0007669"/>
    <property type="project" value="UniProtKB-KW"/>
</dbReference>
<dbReference type="EMBL" id="JACRUO010000001">
    <property type="protein sequence ID" value="MBD3689635.1"/>
    <property type="molecule type" value="Genomic_DNA"/>
</dbReference>
<accession>A0A8I0GCI1</accession>
<dbReference type="InterPro" id="IPR012338">
    <property type="entry name" value="Beta-lactam/transpept-like"/>
</dbReference>
<dbReference type="Pfam" id="PF00912">
    <property type="entry name" value="Transgly"/>
    <property type="match status" value="1"/>
</dbReference>
<dbReference type="InterPro" id="IPR001264">
    <property type="entry name" value="Glyco_trans_51"/>
</dbReference>
<dbReference type="GO" id="GO:0071555">
    <property type="term" value="P:cell wall organization"/>
    <property type="evidence" value="ECO:0007669"/>
    <property type="project" value="UniProtKB-KW"/>
</dbReference>
<reference evidence="17 18" key="1">
    <citation type="submission" date="2020-08" db="EMBL/GenBank/DDBJ databases">
        <title>Winkia gen. nov., sp. nov., isolated from faeces of the Anser albifrons in China.</title>
        <authorList>
            <person name="Liu Q."/>
        </authorList>
    </citation>
    <scope>NUCLEOTIDE SEQUENCE [LARGE SCALE GENOMIC DNA]</scope>
    <source>
        <strain evidence="17 18">C62</strain>
    </source>
</reference>
<evidence type="ECO:0000256" key="8">
    <source>
        <dbReference type="ARBA" id="ARBA00022960"/>
    </source>
</evidence>
<evidence type="ECO:0000256" key="2">
    <source>
        <dbReference type="ARBA" id="ARBA00007739"/>
    </source>
</evidence>
<dbReference type="InterPro" id="IPR050396">
    <property type="entry name" value="Glycosyltr_51/Transpeptidase"/>
</dbReference>
<dbReference type="GO" id="GO:0009002">
    <property type="term" value="F:serine-type D-Ala-D-Ala carboxypeptidase activity"/>
    <property type="evidence" value="ECO:0007669"/>
    <property type="project" value="UniProtKB-EC"/>
</dbReference>
<keyword evidence="6" id="KW-0808">Transferase</keyword>
<evidence type="ECO:0000256" key="14">
    <source>
        <dbReference type="SAM" id="MobiDB-lite"/>
    </source>
</evidence>
<comment type="similarity">
    <text evidence="1">In the C-terminal section; belongs to the transpeptidase family.</text>
</comment>
<evidence type="ECO:0000256" key="7">
    <source>
        <dbReference type="ARBA" id="ARBA00022801"/>
    </source>
</evidence>
<dbReference type="PANTHER" id="PTHR32282:SF34">
    <property type="entry name" value="PENICILLIN-BINDING PROTEIN 1A"/>
    <property type="match status" value="1"/>
</dbReference>
<dbReference type="Gene3D" id="3.40.710.10">
    <property type="entry name" value="DD-peptidase/beta-lactamase superfamily"/>
    <property type="match status" value="1"/>
</dbReference>
<comment type="catalytic activity">
    <reaction evidence="12">
        <text>Preferential cleavage: (Ac)2-L-Lys-D-Ala-|-D-Ala. Also transpeptidation of peptidyl-alanyl moieties that are N-acyl substituents of D-alanine.</text>
        <dbReference type="EC" id="3.4.16.4"/>
    </reaction>
</comment>
<keyword evidence="9" id="KW-0573">Peptidoglycan synthesis</keyword>
<dbReference type="InterPro" id="IPR036950">
    <property type="entry name" value="PBP_transglycosylase"/>
</dbReference>
<evidence type="ECO:0000256" key="11">
    <source>
        <dbReference type="ARBA" id="ARBA00023316"/>
    </source>
</evidence>
<organism evidence="17 18">
    <name type="scientific">Nanchangia anserum</name>
    <dbReference type="NCBI Taxonomy" id="2692125"/>
    <lineage>
        <taxon>Bacteria</taxon>
        <taxon>Bacillati</taxon>
        <taxon>Actinomycetota</taxon>
        <taxon>Actinomycetes</taxon>
        <taxon>Actinomycetales</taxon>
        <taxon>Actinomycetaceae</taxon>
        <taxon>Nanchangia</taxon>
    </lineage>
</organism>
<dbReference type="Pfam" id="PF00905">
    <property type="entry name" value="Transpeptidase"/>
    <property type="match status" value="1"/>
</dbReference>
<evidence type="ECO:0000256" key="1">
    <source>
        <dbReference type="ARBA" id="ARBA00007090"/>
    </source>
</evidence>
<dbReference type="Gene3D" id="1.10.3810.10">
    <property type="entry name" value="Biosynthetic peptidoglycan transglycosylase-like"/>
    <property type="match status" value="1"/>
</dbReference>
<keyword evidence="7" id="KW-0378">Hydrolase</keyword>
<evidence type="ECO:0000256" key="4">
    <source>
        <dbReference type="ARBA" id="ARBA00022670"/>
    </source>
</evidence>
<dbReference type="FunFam" id="1.10.3810.10:FF:000001">
    <property type="entry name" value="Penicillin-binding protein 1A"/>
    <property type="match status" value="1"/>
</dbReference>
<dbReference type="GO" id="GO:0030288">
    <property type="term" value="C:outer membrane-bounded periplasmic space"/>
    <property type="evidence" value="ECO:0007669"/>
    <property type="project" value="TreeGrafter"/>
</dbReference>
<evidence type="ECO:0000259" key="15">
    <source>
        <dbReference type="Pfam" id="PF00905"/>
    </source>
</evidence>
<evidence type="ECO:0000313" key="17">
    <source>
        <dbReference type="EMBL" id="MBD3689635.1"/>
    </source>
</evidence>
<dbReference type="AlphaFoldDB" id="A0A8I0GCI1"/>
<proteinExistence type="inferred from homology"/>
<feature type="region of interest" description="Disordered" evidence="14">
    <location>
        <begin position="579"/>
        <end position="664"/>
    </location>
</feature>
<dbReference type="Proteomes" id="UP000627538">
    <property type="component" value="Unassembled WGS sequence"/>
</dbReference>
<protein>
    <submittedName>
        <fullName evidence="17">Penicillin-binding protein</fullName>
    </submittedName>
</protein>
<feature type="domain" description="Penicillin-binding protein transpeptidase" evidence="15">
    <location>
        <begin position="288"/>
        <end position="529"/>
    </location>
</feature>
<dbReference type="GO" id="GO:0006508">
    <property type="term" value="P:proteolysis"/>
    <property type="evidence" value="ECO:0007669"/>
    <property type="project" value="UniProtKB-KW"/>
</dbReference>
<keyword evidence="11" id="KW-0961">Cell wall biogenesis/degradation</keyword>
<evidence type="ECO:0000256" key="9">
    <source>
        <dbReference type="ARBA" id="ARBA00022984"/>
    </source>
</evidence>
<dbReference type="GO" id="GO:0008658">
    <property type="term" value="F:penicillin binding"/>
    <property type="evidence" value="ECO:0007669"/>
    <property type="project" value="InterPro"/>
</dbReference>
<name>A0A8I0GCI1_9ACTO</name>
<feature type="domain" description="Glycosyl transferase family 51" evidence="16">
    <location>
        <begin position="25"/>
        <end position="196"/>
    </location>
</feature>
<dbReference type="SUPFAM" id="SSF53955">
    <property type="entry name" value="Lysozyme-like"/>
    <property type="match status" value="1"/>
</dbReference>
<dbReference type="InterPro" id="IPR001460">
    <property type="entry name" value="PCN-bd_Tpept"/>
</dbReference>
<evidence type="ECO:0000256" key="5">
    <source>
        <dbReference type="ARBA" id="ARBA00022676"/>
    </source>
</evidence>
<dbReference type="PANTHER" id="PTHR32282">
    <property type="entry name" value="BINDING PROTEIN TRANSPEPTIDASE, PUTATIVE-RELATED"/>
    <property type="match status" value="1"/>
</dbReference>
<dbReference type="InterPro" id="IPR023346">
    <property type="entry name" value="Lysozyme-like_dom_sf"/>
</dbReference>
<keyword evidence="4" id="KW-0645">Protease</keyword>
<gene>
    <name evidence="17" type="ORF">H8R10_05265</name>
</gene>
<dbReference type="GO" id="GO:0009252">
    <property type="term" value="P:peptidoglycan biosynthetic process"/>
    <property type="evidence" value="ECO:0007669"/>
    <property type="project" value="UniProtKB-KW"/>
</dbReference>
<keyword evidence="8" id="KW-0133">Cell shape</keyword>
<feature type="compositionally biased region" description="Low complexity" evidence="14">
    <location>
        <begin position="605"/>
        <end position="614"/>
    </location>
</feature>
<keyword evidence="3" id="KW-0121">Carboxypeptidase</keyword>
<dbReference type="GO" id="GO:0008955">
    <property type="term" value="F:peptidoglycan glycosyltransferase activity"/>
    <property type="evidence" value="ECO:0007669"/>
    <property type="project" value="UniProtKB-EC"/>
</dbReference>
<comment type="catalytic activity">
    <reaction evidence="13">
        <text>[GlcNAc-(1-&gt;4)-Mur2Ac(oyl-L-Ala-gamma-D-Glu-L-Lys-D-Ala-D-Ala)](n)-di-trans,octa-cis-undecaprenyl diphosphate + beta-D-GlcNAc-(1-&gt;4)-Mur2Ac(oyl-L-Ala-gamma-D-Glu-L-Lys-D-Ala-D-Ala)-di-trans,octa-cis-undecaprenyl diphosphate = [GlcNAc-(1-&gt;4)-Mur2Ac(oyl-L-Ala-gamma-D-Glu-L-Lys-D-Ala-D-Ala)](n+1)-di-trans,octa-cis-undecaprenyl diphosphate + di-trans,octa-cis-undecaprenyl diphosphate + H(+)</text>
        <dbReference type="Rhea" id="RHEA:23708"/>
        <dbReference type="Rhea" id="RHEA-COMP:9602"/>
        <dbReference type="Rhea" id="RHEA-COMP:9603"/>
        <dbReference type="ChEBI" id="CHEBI:15378"/>
        <dbReference type="ChEBI" id="CHEBI:58405"/>
        <dbReference type="ChEBI" id="CHEBI:60033"/>
        <dbReference type="ChEBI" id="CHEBI:78435"/>
        <dbReference type="EC" id="2.4.99.28"/>
    </reaction>
</comment>
<evidence type="ECO:0000256" key="13">
    <source>
        <dbReference type="ARBA" id="ARBA00049902"/>
    </source>
</evidence>
<comment type="similarity">
    <text evidence="2">In the N-terminal section; belongs to the glycosyltransferase 51 family.</text>
</comment>
<evidence type="ECO:0000313" key="18">
    <source>
        <dbReference type="Proteomes" id="UP000627538"/>
    </source>
</evidence>
<keyword evidence="5" id="KW-0328">Glycosyltransferase</keyword>
<evidence type="ECO:0000256" key="12">
    <source>
        <dbReference type="ARBA" id="ARBA00034000"/>
    </source>
</evidence>
<evidence type="ECO:0000259" key="16">
    <source>
        <dbReference type="Pfam" id="PF00912"/>
    </source>
</evidence>
<keyword evidence="10" id="KW-0511">Multifunctional enzyme</keyword>
<comment type="caution">
    <text evidence="17">The sequence shown here is derived from an EMBL/GenBank/DDBJ whole genome shotgun (WGS) entry which is preliminary data.</text>
</comment>
<sequence>MDIPSPDQTAKAEITTVYYADGKTKMAEFAKQNRTIIDTTQLPDYVAHAVVASEDRTFFENSGVDIRGIARALWNNVRGRPTQGGSTLSQQYAENYYLGTNKTYWGKFKETILALKINRQQDKKEILNNYLNTIYFGRSAYGIEAAAQAYFGKPAAELTVSESALLAGIIPAPSAYDPQISPEIAHMRWERVLNNMVSDGWLSKADRDKQEFPETIPNTPKSSDYTGSKGYLLTHVRHELVHEVGYKEEELDTLGLKITTTIDPDKQKIAEEAVARLPEHQANLRVGLVSIDSATGGIVAEYGGADYEKIQRSAAFQDQAMAGSTFKPFALVAALEQGMTPNTRISGASPMVVNGEKVGNVDHSYGNITLAEAAKYSVNTSFVRLNDKVGVDATRQVAIDAGYPADTPGLDATSVVSVLGTASPHTVNIADAFTTFATGGVRRPAHIVASVSDSSGKELYKADTSGTRVFDADVIAQLNEVLQGVVHGGTAEKAEALGRPVAAKTGSSEDLRSAQFVGYIPQMVTAVSMYQVGEDGSEESITGFGGVKDVYGGTWPAQVWNWYMLRASADLEVKSFPDAASTGAKSAPKYKKPDYSVPEIPTPTPDVTLPTVSPHLPQTQPDDGDDDTSPSPSPSPSTSESSTRPGDNSGGNAPPGRGQNGRNP</sequence>
<evidence type="ECO:0000256" key="6">
    <source>
        <dbReference type="ARBA" id="ARBA00022679"/>
    </source>
</evidence>
<keyword evidence="18" id="KW-1185">Reference proteome</keyword>
<evidence type="ECO:0000256" key="3">
    <source>
        <dbReference type="ARBA" id="ARBA00022645"/>
    </source>
</evidence>
<dbReference type="SUPFAM" id="SSF56601">
    <property type="entry name" value="beta-lactamase/transpeptidase-like"/>
    <property type="match status" value="1"/>
</dbReference>
<evidence type="ECO:0000256" key="10">
    <source>
        <dbReference type="ARBA" id="ARBA00023268"/>
    </source>
</evidence>